<feature type="region of interest" description="Disordered" evidence="5">
    <location>
        <begin position="36"/>
        <end position="64"/>
    </location>
</feature>
<dbReference type="OrthoDB" id="3363151at2759"/>
<dbReference type="AlphaFoldDB" id="A0A0L6V9I7"/>
<keyword evidence="3 6" id="KW-1133">Transmembrane helix</keyword>
<feature type="transmembrane region" description="Helical" evidence="6">
    <location>
        <begin position="193"/>
        <end position="212"/>
    </location>
</feature>
<evidence type="ECO:0000313" key="7">
    <source>
        <dbReference type="EMBL" id="KNZ57451.1"/>
    </source>
</evidence>
<dbReference type="GO" id="GO:0012505">
    <property type="term" value="C:endomembrane system"/>
    <property type="evidence" value="ECO:0007669"/>
    <property type="project" value="UniProtKB-SubCell"/>
</dbReference>
<evidence type="ECO:0000256" key="4">
    <source>
        <dbReference type="ARBA" id="ARBA00023136"/>
    </source>
</evidence>
<dbReference type="InterPro" id="IPR018819">
    <property type="entry name" value="Nur1/Mug154"/>
</dbReference>
<evidence type="ECO:0000256" key="2">
    <source>
        <dbReference type="ARBA" id="ARBA00022692"/>
    </source>
</evidence>
<comment type="caution">
    <text evidence="7">The sequence shown here is derived from an EMBL/GenBank/DDBJ whole genome shotgun (WGS) entry which is preliminary data.</text>
</comment>
<feature type="compositionally biased region" description="Polar residues" evidence="5">
    <location>
        <begin position="44"/>
        <end position="53"/>
    </location>
</feature>
<dbReference type="GO" id="GO:0007096">
    <property type="term" value="P:regulation of exit from mitosis"/>
    <property type="evidence" value="ECO:0007669"/>
    <property type="project" value="TreeGrafter"/>
</dbReference>
<evidence type="ECO:0000313" key="8">
    <source>
        <dbReference type="Proteomes" id="UP000037035"/>
    </source>
</evidence>
<organism evidence="7 8">
    <name type="scientific">Puccinia sorghi</name>
    <dbReference type="NCBI Taxonomy" id="27349"/>
    <lineage>
        <taxon>Eukaryota</taxon>
        <taxon>Fungi</taxon>
        <taxon>Dikarya</taxon>
        <taxon>Basidiomycota</taxon>
        <taxon>Pucciniomycotina</taxon>
        <taxon>Pucciniomycetes</taxon>
        <taxon>Pucciniales</taxon>
        <taxon>Pucciniaceae</taxon>
        <taxon>Puccinia</taxon>
    </lineage>
</organism>
<sequence>MGDASLLTLLRAAKNTPTINQQRAVMMKRLFGFKAPAEEERSSSDQQFQMQNEQIRRDPGRARHSVAVSSYGIQADRGGMIDRQPHLPSSRSYAQISRSSIYPNQQISKRSISASYVSKAPSQQQRLPRTTGIYGRGRMAAPLAPTPEKPKSRIEKITNRIHRKLDVSSYLDWPADKWMELQEYFDLMDWDELGYTFGLALNGLHLFLRFLSGFENLRRSRMTSVHKQQHKSWFYFGFAEAMSTLSFFMCLYSCYNAYVFFTTRRAYQLHHREDVVNSPNVSLVQSPTAPQEEPPSWREATLSLLRRILSASIGWPNMELNQMPKPTQVYQLNVSQIDPVKLKIFIVYPPPQAFLIHFANFSENCMHWVLLMAVLIYQVRLTLGMWFSFGWISGKLIICLCQTKQNYFVVNHFCQHVKDKEIIQAEVMHEYNTKFVYPKAFPHTREASTMTSSAEFIRREDWMSY</sequence>
<proteinExistence type="predicted"/>
<name>A0A0L6V9I7_9BASI</name>
<dbReference type="EMBL" id="LAVV01007007">
    <property type="protein sequence ID" value="KNZ57451.1"/>
    <property type="molecule type" value="Genomic_DNA"/>
</dbReference>
<dbReference type="VEuPathDB" id="FungiDB:VP01_2153g2"/>
<dbReference type="PANTHER" id="PTHR28293:SF1">
    <property type="entry name" value="NUCLEAR RIM PROTEIN 1"/>
    <property type="match status" value="1"/>
</dbReference>
<evidence type="ECO:0000256" key="1">
    <source>
        <dbReference type="ARBA" id="ARBA00004127"/>
    </source>
</evidence>
<dbReference type="Pfam" id="PF10332">
    <property type="entry name" value="DUF2418"/>
    <property type="match status" value="1"/>
</dbReference>
<dbReference type="PANTHER" id="PTHR28293">
    <property type="entry name" value="NUCLEAR RIM PROTEIN 1"/>
    <property type="match status" value="1"/>
</dbReference>
<keyword evidence="2 6" id="KW-0812">Transmembrane</keyword>
<keyword evidence="4 6" id="KW-0472">Membrane</keyword>
<accession>A0A0L6V9I7</accession>
<reference evidence="7 8" key="1">
    <citation type="submission" date="2015-08" db="EMBL/GenBank/DDBJ databases">
        <title>Next Generation Sequencing and Analysis of the Genome of Puccinia sorghi L Schw, the Causal Agent of Maize Common Rust.</title>
        <authorList>
            <person name="Rochi L."/>
            <person name="Burguener G."/>
            <person name="Darino M."/>
            <person name="Turjanski A."/>
            <person name="Kreff E."/>
            <person name="Dieguez M.J."/>
            <person name="Sacco F."/>
        </authorList>
    </citation>
    <scope>NUCLEOTIDE SEQUENCE [LARGE SCALE GENOMIC DNA]</scope>
    <source>
        <strain evidence="7 8">RO10H11247</strain>
    </source>
</reference>
<feature type="transmembrane region" description="Helical" evidence="6">
    <location>
        <begin position="233"/>
        <end position="258"/>
    </location>
</feature>
<keyword evidence="8" id="KW-1185">Reference proteome</keyword>
<protein>
    <submittedName>
        <fullName evidence="7">Uncharacterized protein</fullName>
    </submittedName>
</protein>
<evidence type="ECO:0000256" key="3">
    <source>
        <dbReference type="ARBA" id="ARBA00022989"/>
    </source>
</evidence>
<gene>
    <name evidence="7" type="ORF">VP01_2153g2</name>
</gene>
<evidence type="ECO:0000256" key="6">
    <source>
        <dbReference type="SAM" id="Phobius"/>
    </source>
</evidence>
<dbReference type="Proteomes" id="UP000037035">
    <property type="component" value="Unassembled WGS sequence"/>
</dbReference>
<dbReference type="GO" id="GO:0043007">
    <property type="term" value="P:maintenance of rDNA"/>
    <property type="evidence" value="ECO:0007669"/>
    <property type="project" value="TreeGrafter"/>
</dbReference>
<evidence type="ECO:0000256" key="5">
    <source>
        <dbReference type="SAM" id="MobiDB-lite"/>
    </source>
</evidence>
<comment type="subcellular location">
    <subcellularLocation>
        <location evidence="1">Endomembrane system</location>
        <topology evidence="1">Multi-pass membrane protein</topology>
    </subcellularLocation>
</comment>